<evidence type="ECO:0000313" key="10">
    <source>
        <dbReference type="EMBL" id="MBN2964078.1"/>
    </source>
</evidence>
<dbReference type="GO" id="GO:0004719">
    <property type="term" value="F:protein-L-isoaspartate (D-aspartate) O-methyltransferase activity"/>
    <property type="evidence" value="ECO:0007669"/>
    <property type="project" value="UniProtKB-EC"/>
</dbReference>
<dbReference type="EC" id="2.1.1.77" evidence="3 9"/>
<dbReference type="Gene3D" id="3.40.50.150">
    <property type="entry name" value="Vaccinia Virus protein VP39"/>
    <property type="match status" value="1"/>
</dbReference>
<dbReference type="CDD" id="cd02440">
    <property type="entry name" value="AdoMet_MTases"/>
    <property type="match status" value="1"/>
</dbReference>
<comment type="caution">
    <text evidence="10">The sequence shown here is derived from an EMBL/GenBank/DDBJ whole genome shotgun (WGS) entry which is preliminary data.</text>
</comment>
<evidence type="ECO:0000256" key="8">
    <source>
        <dbReference type="ARBA" id="ARBA00022691"/>
    </source>
</evidence>
<dbReference type="PANTHER" id="PTHR11579">
    <property type="entry name" value="PROTEIN-L-ISOASPARTATE O-METHYLTRANSFERASE"/>
    <property type="match status" value="1"/>
</dbReference>
<comment type="subcellular location">
    <subcellularLocation>
        <location evidence="1">Cytoplasm</location>
    </subcellularLocation>
</comment>
<evidence type="ECO:0000256" key="2">
    <source>
        <dbReference type="ARBA" id="ARBA00005369"/>
    </source>
</evidence>
<dbReference type="InterPro" id="IPR000682">
    <property type="entry name" value="PCMT"/>
</dbReference>
<reference evidence="10 11" key="1">
    <citation type="submission" date="2021-02" db="EMBL/GenBank/DDBJ databases">
        <title>Sulfurospirillum tamanensis sp. nov.</title>
        <authorList>
            <person name="Frolova A."/>
            <person name="Merkel A."/>
            <person name="Slobodkin A."/>
        </authorList>
    </citation>
    <scope>NUCLEOTIDE SEQUENCE [LARGE SCALE GENOMIC DNA]</scope>
    <source>
        <strain evidence="10 11">T05b</strain>
    </source>
</reference>
<keyword evidence="8" id="KW-0949">S-adenosyl-L-methionine</keyword>
<evidence type="ECO:0000256" key="9">
    <source>
        <dbReference type="NCBIfam" id="TIGR00080"/>
    </source>
</evidence>
<proteinExistence type="inferred from homology"/>
<accession>A0ABS2WR39</accession>
<comment type="similarity">
    <text evidence="2">Belongs to the methyltransferase superfamily. L-isoaspartyl/D-aspartyl protein methyltransferase family.</text>
</comment>
<dbReference type="PANTHER" id="PTHR11579:SF0">
    <property type="entry name" value="PROTEIN-L-ISOASPARTATE(D-ASPARTATE) O-METHYLTRANSFERASE"/>
    <property type="match status" value="1"/>
</dbReference>
<evidence type="ECO:0000256" key="3">
    <source>
        <dbReference type="ARBA" id="ARBA00011890"/>
    </source>
</evidence>
<evidence type="ECO:0000256" key="1">
    <source>
        <dbReference type="ARBA" id="ARBA00004496"/>
    </source>
</evidence>
<dbReference type="InterPro" id="IPR029063">
    <property type="entry name" value="SAM-dependent_MTases_sf"/>
</dbReference>
<protein>
    <recommendedName>
        <fullName evidence="4 9">Protein-L-isoaspartate O-methyltransferase</fullName>
        <ecNumber evidence="3 9">2.1.1.77</ecNumber>
    </recommendedName>
</protein>
<keyword evidence="11" id="KW-1185">Reference proteome</keyword>
<evidence type="ECO:0000256" key="4">
    <source>
        <dbReference type="ARBA" id="ARBA00013346"/>
    </source>
</evidence>
<keyword evidence="7 10" id="KW-0808">Transferase</keyword>
<reference evidence="11" key="2">
    <citation type="submission" date="2021-02" db="EMBL/GenBank/DDBJ databases">
        <title>Sulfurospirillum tamanensis sp. nov.</title>
        <authorList>
            <person name="Merkel A.Y."/>
        </authorList>
    </citation>
    <scope>NUCLEOTIDE SEQUENCE [LARGE SCALE GENOMIC DNA]</scope>
    <source>
        <strain evidence="11">T05b</strain>
    </source>
</reference>
<reference evidence="10 11" key="3">
    <citation type="submission" date="2021-02" db="EMBL/GenBank/DDBJ databases">
        <authorList>
            <person name="Merkel A.Y."/>
        </authorList>
    </citation>
    <scope>NUCLEOTIDE SEQUENCE [LARGE SCALE GENOMIC DNA]</scope>
    <source>
        <strain evidence="10 11">T05b</strain>
    </source>
</reference>
<dbReference type="RefSeq" id="WP_205458627.1">
    <property type="nucleotide sequence ID" value="NZ_JAFHKK010000007.1"/>
</dbReference>
<dbReference type="GO" id="GO:0032259">
    <property type="term" value="P:methylation"/>
    <property type="evidence" value="ECO:0007669"/>
    <property type="project" value="UniProtKB-KW"/>
</dbReference>
<sequence length="215" mass="24016">MHFHQKLRLHKSKNLATALADHLPLDPAVFEAFASTERELFVPQGMRHNAYTLDALPLAGNQWISSPLTVAKMTQALAPLGVDAVLEIGCGSGYQAAILSKIVRRVFTIERIEKLLREAKTRFDTLGIRNIHARFDDGQRGWRDFAPFERILFSASTPKVPEVLFDQLKEGGVLVAPIEQGEKQIITRFCKRDGAITQEVIEACLFVPVQNGVVR</sequence>
<evidence type="ECO:0000256" key="5">
    <source>
        <dbReference type="ARBA" id="ARBA00022490"/>
    </source>
</evidence>
<gene>
    <name evidence="10" type="ORF">JWV37_04720</name>
</gene>
<dbReference type="EMBL" id="JAFHKK010000007">
    <property type="protein sequence ID" value="MBN2964078.1"/>
    <property type="molecule type" value="Genomic_DNA"/>
</dbReference>
<dbReference type="SUPFAM" id="SSF53335">
    <property type="entry name" value="S-adenosyl-L-methionine-dependent methyltransferases"/>
    <property type="match status" value="1"/>
</dbReference>
<evidence type="ECO:0000256" key="6">
    <source>
        <dbReference type="ARBA" id="ARBA00022603"/>
    </source>
</evidence>
<organism evidence="10 11">
    <name type="scientific">Sulfurospirillum tamanense</name>
    <dbReference type="NCBI Taxonomy" id="2813362"/>
    <lineage>
        <taxon>Bacteria</taxon>
        <taxon>Pseudomonadati</taxon>
        <taxon>Campylobacterota</taxon>
        <taxon>Epsilonproteobacteria</taxon>
        <taxon>Campylobacterales</taxon>
        <taxon>Sulfurospirillaceae</taxon>
        <taxon>Sulfurospirillum</taxon>
    </lineage>
</organism>
<dbReference type="Pfam" id="PF01135">
    <property type="entry name" value="PCMT"/>
    <property type="match status" value="1"/>
</dbReference>
<keyword evidence="5" id="KW-0963">Cytoplasm</keyword>
<dbReference type="NCBIfam" id="TIGR00080">
    <property type="entry name" value="pimt"/>
    <property type="match status" value="1"/>
</dbReference>
<keyword evidence="6 10" id="KW-0489">Methyltransferase</keyword>
<dbReference type="Proteomes" id="UP000703590">
    <property type="component" value="Unassembled WGS sequence"/>
</dbReference>
<evidence type="ECO:0000256" key="7">
    <source>
        <dbReference type="ARBA" id="ARBA00022679"/>
    </source>
</evidence>
<dbReference type="NCBIfam" id="NF001453">
    <property type="entry name" value="PRK00312.1"/>
    <property type="match status" value="1"/>
</dbReference>
<name>A0ABS2WR39_9BACT</name>
<evidence type="ECO:0000313" key="11">
    <source>
        <dbReference type="Proteomes" id="UP000703590"/>
    </source>
</evidence>
<dbReference type="PROSITE" id="PS01279">
    <property type="entry name" value="PCMT"/>
    <property type="match status" value="1"/>
</dbReference>